<protein>
    <submittedName>
        <fullName evidence="5">Acyl-CoA dehydrogenase family protein</fullName>
    </submittedName>
</protein>
<dbReference type="InterPro" id="IPR050741">
    <property type="entry name" value="Acyl-CoA_dehydrogenase"/>
</dbReference>
<dbReference type="PANTHER" id="PTHR48083:SF19">
    <property type="entry name" value="FLAVIN-DEPENDENT MONOOXYGENASE, OXYGENASE SUBUNIT HSAA"/>
    <property type="match status" value="1"/>
</dbReference>
<reference evidence="5 6" key="1">
    <citation type="submission" date="2023-11" db="EMBL/GenBank/DDBJ databases">
        <title>Draft genome of Azohydromonas lata strain H1 (DSM1123), a polyhydroxyalkanoate producer.</title>
        <authorList>
            <person name="Traversa D."/>
            <person name="D'Addabbo P."/>
            <person name="Pazzani C."/>
            <person name="Manzari C."/>
            <person name="Chiara M."/>
            <person name="Scrascia M."/>
        </authorList>
    </citation>
    <scope>NUCLEOTIDE SEQUENCE [LARGE SCALE GENOMIC DNA]</scope>
    <source>
        <strain evidence="5 6">H1</strain>
        <plasmid evidence="5">unnamed</plasmid>
    </source>
</reference>
<keyword evidence="5" id="KW-0614">Plasmid</keyword>
<dbReference type="Gene3D" id="1.20.140.10">
    <property type="entry name" value="Butyryl-CoA Dehydrogenase, subunit A, domain 3"/>
    <property type="match status" value="1"/>
</dbReference>
<keyword evidence="1" id="KW-0560">Oxidoreductase</keyword>
<dbReference type="RefSeq" id="WP_322464197.1">
    <property type="nucleotide sequence ID" value="NZ_JAXOJX010000001.1"/>
</dbReference>
<dbReference type="Pfam" id="PF02771">
    <property type="entry name" value="Acyl-CoA_dh_N"/>
    <property type="match status" value="1"/>
</dbReference>
<feature type="domain" description="Acyl-CoA dehydrogenase/oxidase N-terminal" evidence="3">
    <location>
        <begin position="19"/>
        <end position="97"/>
    </location>
</feature>
<dbReference type="InterPro" id="IPR009100">
    <property type="entry name" value="AcylCoA_DH/oxidase_NM_dom_sf"/>
</dbReference>
<dbReference type="InterPro" id="IPR037069">
    <property type="entry name" value="AcylCoA_DH/ox_N_sf"/>
</dbReference>
<dbReference type="PANTHER" id="PTHR48083">
    <property type="entry name" value="MEDIUM-CHAIN SPECIFIC ACYL-COA DEHYDROGENASE, MITOCHONDRIAL-RELATED"/>
    <property type="match status" value="1"/>
</dbReference>
<dbReference type="SUPFAM" id="SSF56645">
    <property type="entry name" value="Acyl-CoA dehydrogenase NM domain-like"/>
    <property type="match status" value="1"/>
</dbReference>
<dbReference type="SUPFAM" id="SSF47203">
    <property type="entry name" value="Acyl-CoA dehydrogenase C-terminal domain-like"/>
    <property type="match status" value="1"/>
</dbReference>
<feature type="domain" description="Acyl-CoA dehydrogenase C-terminal" evidence="4">
    <location>
        <begin position="251"/>
        <end position="381"/>
    </location>
</feature>
<dbReference type="Proteomes" id="UP001293718">
    <property type="component" value="Unassembled WGS sequence"/>
</dbReference>
<accession>A0ABU5I7R3</accession>
<evidence type="ECO:0000259" key="4">
    <source>
        <dbReference type="Pfam" id="PF08028"/>
    </source>
</evidence>
<evidence type="ECO:0000313" key="6">
    <source>
        <dbReference type="Proteomes" id="UP001293718"/>
    </source>
</evidence>
<dbReference type="InterPro" id="IPR036250">
    <property type="entry name" value="AcylCo_DH-like_C"/>
</dbReference>
<sequence length="410" mass="42937">MSRTLPAAPEVPADPVAVAKSLAPLLARHAEEAQALRRPTDGAIAALREAGLLGMMFPRRAGGTGHKLITHVETVAALARGCPGTAWAFGLLSGVTASAASMPPAVGQRVFSRGDELVCSVAGQAGTARPAKDGYIINGTWGYASGCMHAAWALNGVRILDDAGSVVDSGFAFLPLPHGPHADATVSVLDTWHVAGLAASGSHTVQARDTFVPNVMVLRFSQLRAAAAGAPASALEPRDRWPVEPLFPLGVLAPMLGAAEELLEQVKANLARRTTVGWNYPTQADSQTLVGQLGEAALEVDSAWLHIRRAVTMIDDTAQLRPLSGREKARIQADCGYAMRQLRRAADRLMDIAGPGAFATSSALQRLWRDLSLGSRHTALNAMLGCELYGRALLGQPSNLALLADIGAPA</sequence>
<comment type="similarity">
    <text evidence="2">Belongs to the HpaH/HsaA monooxygenase family.</text>
</comment>
<dbReference type="EMBL" id="JAXOJX010000001">
    <property type="protein sequence ID" value="MDZ5455146.1"/>
    <property type="molecule type" value="Genomic_DNA"/>
</dbReference>
<dbReference type="Gene3D" id="2.40.110.10">
    <property type="entry name" value="Butyryl-CoA Dehydrogenase, subunit A, domain 2"/>
    <property type="match status" value="1"/>
</dbReference>
<organism evidence="5 6">
    <name type="scientific">Azohydromonas lata</name>
    <dbReference type="NCBI Taxonomy" id="45677"/>
    <lineage>
        <taxon>Bacteria</taxon>
        <taxon>Pseudomonadati</taxon>
        <taxon>Pseudomonadota</taxon>
        <taxon>Betaproteobacteria</taxon>
        <taxon>Burkholderiales</taxon>
        <taxon>Sphaerotilaceae</taxon>
        <taxon>Azohydromonas</taxon>
    </lineage>
</organism>
<name>A0ABU5I7R3_9BURK</name>
<gene>
    <name evidence="5" type="ORF">SM757_01025</name>
</gene>
<dbReference type="InterPro" id="IPR013107">
    <property type="entry name" value="Acyl-CoA_DH_C"/>
</dbReference>
<comment type="caution">
    <text evidence="5">The sequence shown here is derived from an EMBL/GenBank/DDBJ whole genome shotgun (WGS) entry which is preliminary data.</text>
</comment>
<dbReference type="InterPro" id="IPR046373">
    <property type="entry name" value="Acyl-CoA_Oxase/DH_mid-dom_sf"/>
</dbReference>
<evidence type="ECO:0000313" key="5">
    <source>
        <dbReference type="EMBL" id="MDZ5455146.1"/>
    </source>
</evidence>
<dbReference type="PIRSF" id="PIRSF016578">
    <property type="entry name" value="HsaA"/>
    <property type="match status" value="1"/>
</dbReference>
<dbReference type="Gene3D" id="1.10.540.10">
    <property type="entry name" value="Acyl-CoA dehydrogenase/oxidase, N-terminal domain"/>
    <property type="match status" value="1"/>
</dbReference>
<evidence type="ECO:0000259" key="3">
    <source>
        <dbReference type="Pfam" id="PF02771"/>
    </source>
</evidence>
<proteinExistence type="inferred from homology"/>
<evidence type="ECO:0000256" key="2">
    <source>
        <dbReference type="ARBA" id="ARBA00049661"/>
    </source>
</evidence>
<keyword evidence="6" id="KW-1185">Reference proteome</keyword>
<evidence type="ECO:0000256" key="1">
    <source>
        <dbReference type="ARBA" id="ARBA00023002"/>
    </source>
</evidence>
<dbReference type="Pfam" id="PF08028">
    <property type="entry name" value="Acyl-CoA_dh_2"/>
    <property type="match status" value="1"/>
</dbReference>
<geneLocation type="plasmid" evidence="5">
    <name>unnamed</name>
</geneLocation>
<dbReference type="InterPro" id="IPR013786">
    <property type="entry name" value="AcylCoA_DH/ox_N"/>
</dbReference>